<dbReference type="HAMAP" id="MF_00102">
    <property type="entry name" value="DapB"/>
    <property type="match status" value="1"/>
</dbReference>
<feature type="binding site" evidence="13">
    <location>
        <position position="47"/>
    </location>
    <ligand>
        <name>NAD(+)</name>
        <dbReference type="ChEBI" id="CHEBI:57540"/>
    </ligand>
</feature>
<dbReference type="RefSeq" id="WP_013950827.1">
    <property type="nucleotide sequence ID" value="NC_015722.1"/>
</dbReference>
<dbReference type="Proteomes" id="UP000006639">
    <property type="component" value="Chromosome"/>
</dbReference>
<feature type="active site" description="Proton donor/acceptor" evidence="13">
    <location>
        <position position="135"/>
    </location>
</feature>
<comment type="caution">
    <text evidence="13">Lacks conserved residue(s) required for the propagation of feature annotation.</text>
</comment>
<reference evidence="16 17" key="1">
    <citation type="journal article" date="2011" name="Mol. Biol. Evol.">
        <title>Phylogenomic evidence for the presence of a flagellum and cbb3 oxidase in the free-living mitochondrial ancestor.</title>
        <authorList>
            <person name="Sassera D."/>
            <person name="Lo N."/>
            <person name="Epis S."/>
            <person name="D'Auria G."/>
            <person name="Montagna M."/>
            <person name="Comandatore F."/>
            <person name="Horner D."/>
            <person name="Pereto J."/>
            <person name="Luciano A.M."/>
            <person name="Franciosi F."/>
            <person name="Ferri E."/>
            <person name="Crotti E."/>
            <person name="Bazzocchi C."/>
            <person name="Daffonchio D."/>
            <person name="Sacchi L."/>
            <person name="Moya A."/>
            <person name="Latorre A."/>
            <person name="Bandi C."/>
        </authorList>
    </citation>
    <scope>NUCLEOTIDE SEQUENCE [LARGE SCALE GENOMIC DNA]</scope>
    <source>
        <strain evidence="16 17">IricVA</strain>
    </source>
</reference>
<evidence type="ECO:0000256" key="7">
    <source>
        <dbReference type="ARBA" id="ARBA00023027"/>
    </source>
</evidence>
<feature type="active site" description="Proton donor" evidence="13">
    <location>
        <position position="139"/>
    </location>
</feature>
<dbReference type="GO" id="GO:0008839">
    <property type="term" value="F:4-hydroxy-tetrahydrodipicolinate reductase"/>
    <property type="evidence" value="ECO:0007669"/>
    <property type="project" value="UniProtKB-UniRule"/>
</dbReference>
<dbReference type="GO" id="GO:0016726">
    <property type="term" value="F:oxidoreductase activity, acting on CH or CH2 groups, NAD or NADP as acceptor"/>
    <property type="evidence" value="ECO:0007669"/>
    <property type="project" value="UniProtKB-UniRule"/>
</dbReference>
<keyword evidence="2 13" id="KW-0963">Cytoplasm</keyword>
<dbReference type="EMBL" id="CP002130">
    <property type="protein sequence ID" value="AEI88611.1"/>
    <property type="molecule type" value="Genomic_DNA"/>
</dbReference>
<dbReference type="EC" id="1.17.1.8" evidence="10 13"/>
<evidence type="ECO:0000256" key="5">
    <source>
        <dbReference type="ARBA" id="ARBA00022915"/>
    </source>
</evidence>
<dbReference type="GO" id="GO:0051287">
    <property type="term" value="F:NAD binding"/>
    <property type="evidence" value="ECO:0007669"/>
    <property type="project" value="UniProtKB-UniRule"/>
</dbReference>
<feature type="domain" description="Dihydrodipicolinate reductase N-terminal" evidence="14">
    <location>
        <begin position="3"/>
        <end position="104"/>
    </location>
</feature>
<feature type="binding site" evidence="13">
    <location>
        <begin position="102"/>
        <end position="105"/>
    </location>
    <ligand>
        <name>NAD(+)</name>
        <dbReference type="ChEBI" id="CHEBI:57540"/>
    </ligand>
</feature>
<keyword evidence="5 13" id="KW-0220">Diaminopimelate biosynthesis</keyword>
<keyword evidence="3 13" id="KW-0028">Amino-acid biosynthesis</keyword>
<evidence type="ECO:0000256" key="4">
    <source>
        <dbReference type="ARBA" id="ARBA00022857"/>
    </source>
</evidence>
<comment type="similarity">
    <text evidence="1 13">Belongs to the DapB family.</text>
</comment>
<gene>
    <name evidence="13 16" type="primary">dapB</name>
    <name evidence="16" type="ordered locus">midi_00301</name>
</gene>
<keyword evidence="8 13" id="KW-0457">Lysine biosynthesis</keyword>
<dbReference type="InterPro" id="IPR036291">
    <property type="entry name" value="NAD(P)-bd_dom_sf"/>
</dbReference>
<dbReference type="CDD" id="cd02274">
    <property type="entry name" value="DHDPR_N"/>
    <property type="match status" value="1"/>
</dbReference>
<dbReference type="UniPathway" id="UPA00034">
    <property type="reaction ID" value="UER00018"/>
</dbReference>
<dbReference type="GO" id="GO:0019877">
    <property type="term" value="P:diaminopimelate biosynthetic process"/>
    <property type="evidence" value="ECO:0007669"/>
    <property type="project" value="UniProtKB-UniRule"/>
</dbReference>
<keyword evidence="6 13" id="KW-0560">Oxidoreductase</keyword>
<proteinExistence type="inferred from homology"/>
<dbReference type="PANTHER" id="PTHR20836">
    <property type="entry name" value="DIHYDRODIPICOLINATE REDUCTASE"/>
    <property type="match status" value="1"/>
</dbReference>
<keyword evidence="17" id="KW-1185">Reference proteome</keyword>
<dbReference type="GO" id="GO:0005829">
    <property type="term" value="C:cytosol"/>
    <property type="evidence" value="ECO:0007669"/>
    <property type="project" value="TreeGrafter"/>
</dbReference>
<organism evidence="16 17">
    <name type="scientific">Midichloria mitochondrii (strain IricVA)</name>
    <dbReference type="NCBI Taxonomy" id="696127"/>
    <lineage>
        <taxon>Bacteria</taxon>
        <taxon>Pseudomonadati</taxon>
        <taxon>Pseudomonadota</taxon>
        <taxon>Alphaproteobacteria</taxon>
        <taxon>Rickettsiales</taxon>
        <taxon>Candidatus Midichloriaceae</taxon>
        <taxon>Candidatus Midichloria</taxon>
    </lineage>
</organism>
<evidence type="ECO:0000256" key="13">
    <source>
        <dbReference type="HAMAP-Rule" id="MF_00102"/>
    </source>
</evidence>
<dbReference type="Gene3D" id="3.30.360.10">
    <property type="entry name" value="Dihydrodipicolinate Reductase, domain 2"/>
    <property type="match status" value="1"/>
</dbReference>
<evidence type="ECO:0000259" key="14">
    <source>
        <dbReference type="Pfam" id="PF01113"/>
    </source>
</evidence>
<dbReference type="HOGENOM" id="CLU_047479_2_2_5"/>
<evidence type="ECO:0000259" key="15">
    <source>
        <dbReference type="Pfam" id="PF05173"/>
    </source>
</evidence>
<accession>F7XVB2</accession>
<dbReference type="GO" id="GO:0050661">
    <property type="term" value="F:NADP binding"/>
    <property type="evidence" value="ECO:0007669"/>
    <property type="project" value="UniProtKB-UniRule"/>
</dbReference>
<dbReference type="KEGG" id="mmn:midi_00301"/>
<dbReference type="InterPro" id="IPR022664">
    <property type="entry name" value="DapB_N_CS"/>
</dbReference>
<name>F7XVB2_MIDMI</name>
<evidence type="ECO:0000256" key="6">
    <source>
        <dbReference type="ARBA" id="ARBA00023002"/>
    </source>
</evidence>
<dbReference type="PANTHER" id="PTHR20836:SF0">
    <property type="entry name" value="4-HYDROXY-TETRAHYDRODIPICOLINATE REDUCTASE 1, CHLOROPLASTIC-RELATED"/>
    <property type="match status" value="1"/>
</dbReference>
<feature type="binding site" evidence="13">
    <location>
        <begin position="77"/>
        <end position="79"/>
    </location>
    <ligand>
        <name>NAD(+)</name>
        <dbReference type="ChEBI" id="CHEBI:57540"/>
    </ligand>
</feature>
<dbReference type="SUPFAM" id="SSF51735">
    <property type="entry name" value="NAD(P)-binding Rossmann-fold domains"/>
    <property type="match status" value="1"/>
</dbReference>
<feature type="binding site" evidence="13">
    <location>
        <begin position="145"/>
        <end position="146"/>
    </location>
    <ligand>
        <name>(S)-2,3,4,5-tetrahydrodipicolinate</name>
        <dbReference type="ChEBI" id="CHEBI:16845"/>
    </ligand>
</feature>
<dbReference type="Pfam" id="PF01113">
    <property type="entry name" value="DapB_N"/>
    <property type="match status" value="1"/>
</dbReference>
<evidence type="ECO:0000256" key="2">
    <source>
        <dbReference type="ARBA" id="ARBA00022490"/>
    </source>
</evidence>
<comment type="subcellular location">
    <subcellularLocation>
        <location evidence="13">Cytoplasm</location>
    </subcellularLocation>
</comment>
<evidence type="ECO:0000256" key="9">
    <source>
        <dbReference type="ARBA" id="ARBA00037922"/>
    </source>
</evidence>
<keyword evidence="4 13" id="KW-0521">NADP</keyword>
<feature type="binding site" evidence="13">
    <location>
        <position position="136"/>
    </location>
    <ligand>
        <name>(S)-2,3,4,5-tetrahydrodipicolinate</name>
        <dbReference type="ChEBI" id="CHEBI:16845"/>
    </ligand>
</feature>
<dbReference type="AlphaFoldDB" id="F7XVB2"/>
<sequence length="254" mass="28545">MKKIGIIGSSGRMGLLLSQAIKMDNFYHLGKDYNKGSKYRLQEVFIDNDFIIDFSSLDLIKDIISEALKNPKPIAICTTGWKQSNFKKELEALAEKVPIVVASNTSLGANLQRYLVSLLSKMLDVSYDIDITEKHHRNKVDIPSGTATSLVNEIKKAKKENFNVDYSSNSLSHGPRPDNFIGVHIERSGNLPGEHEVVFTSNSELISVKHIAFDCKLFALGAIRIIKWFDQYQPKPGIYSMKDVLELNRGKNVK</sequence>
<dbReference type="InterPro" id="IPR022663">
    <property type="entry name" value="DapB_C"/>
</dbReference>
<protein>
    <recommendedName>
        <fullName evidence="10 13">4-hydroxy-tetrahydrodipicolinate reductase</fullName>
        <shortName evidence="13">HTPA reductase</shortName>
        <ecNumber evidence="10 13">1.17.1.8</ecNumber>
    </recommendedName>
</protein>
<comment type="pathway">
    <text evidence="9 13">Amino-acid biosynthesis; L-lysine biosynthesis via DAP pathway; (S)-tetrahydrodipicolinate from L-aspartate: step 4/4.</text>
</comment>
<evidence type="ECO:0000313" key="16">
    <source>
        <dbReference type="EMBL" id="AEI88611.1"/>
    </source>
</evidence>
<evidence type="ECO:0000256" key="12">
    <source>
        <dbReference type="ARBA" id="ARBA00049396"/>
    </source>
</evidence>
<comment type="function">
    <text evidence="13">Catalyzes the conversion of 4-hydroxy-tetrahydrodipicolinate (HTPA) to tetrahydrodipicolinate.</text>
</comment>
<feature type="binding site" evidence="13">
    <location>
        <begin position="8"/>
        <end position="13"/>
    </location>
    <ligand>
        <name>NAD(+)</name>
        <dbReference type="ChEBI" id="CHEBI:57540"/>
    </ligand>
</feature>
<dbReference type="OrthoDB" id="9790352at2"/>
<comment type="subunit">
    <text evidence="13">Homotetramer.</text>
</comment>
<comment type="caution">
    <text evidence="13">Was originally thought to be a dihydrodipicolinate reductase (DHDPR), catalyzing the conversion of dihydrodipicolinate to tetrahydrodipicolinate. However, it was shown in E.coli that the substrate of the enzymatic reaction is not dihydrodipicolinate (DHDP) but in fact (2S,4S)-4-hydroxy-2,3,4,5-tetrahydrodipicolinic acid (HTPA), the product released by the DapA-catalyzed reaction.</text>
</comment>
<dbReference type="InterPro" id="IPR023940">
    <property type="entry name" value="DHDPR_bac"/>
</dbReference>
<dbReference type="Gene3D" id="3.40.50.720">
    <property type="entry name" value="NAD(P)-binding Rossmann-like Domain"/>
    <property type="match status" value="1"/>
</dbReference>
<dbReference type="PIRSF" id="PIRSF000161">
    <property type="entry name" value="DHPR"/>
    <property type="match status" value="1"/>
</dbReference>
<evidence type="ECO:0000256" key="10">
    <source>
        <dbReference type="ARBA" id="ARBA00038983"/>
    </source>
</evidence>
<dbReference type="PROSITE" id="PS01298">
    <property type="entry name" value="DAPB"/>
    <property type="match status" value="1"/>
</dbReference>
<evidence type="ECO:0000256" key="3">
    <source>
        <dbReference type="ARBA" id="ARBA00022605"/>
    </source>
</evidence>
<evidence type="ECO:0000313" key="17">
    <source>
        <dbReference type="Proteomes" id="UP000006639"/>
    </source>
</evidence>
<dbReference type="NCBIfam" id="TIGR00036">
    <property type="entry name" value="dapB"/>
    <property type="match status" value="1"/>
</dbReference>
<dbReference type="GO" id="GO:0009089">
    <property type="term" value="P:lysine biosynthetic process via diaminopimelate"/>
    <property type="evidence" value="ECO:0007669"/>
    <property type="project" value="UniProtKB-UniRule"/>
</dbReference>
<evidence type="ECO:0000256" key="8">
    <source>
        <dbReference type="ARBA" id="ARBA00023154"/>
    </source>
</evidence>
<dbReference type="InterPro" id="IPR000846">
    <property type="entry name" value="DapB_N"/>
</dbReference>
<dbReference type="Pfam" id="PF05173">
    <property type="entry name" value="DapB_C"/>
    <property type="match status" value="1"/>
</dbReference>
<dbReference type="STRING" id="696127.midi_00301"/>
<feature type="domain" description="Dihydrodipicolinate reductase C-terminal" evidence="15">
    <location>
        <begin position="108"/>
        <end position="245"/>
    </location>
</feature>
<comment type="catalytic activity">
    <reaction evidence="11 13">
        <text>(S)-2,3,4,5-tetrahydrodipicolinate + NADP(+) + H2O = (2S,4S)-4-hydroxy-2,3,4,5-tetrahydrodipicolinate + NADPH + H(+)</text>
        <dbReference type="Rhea" id="RHEA:35331"/>
        <dbReference type="ChEBI" id="CHEBI:15377"/>
        <dbReference type="ChEBI" id="CHEBI:15378"/>
        <dbReference type="ChEBI" id="CHEBI:16845"/>
        <dbReference type="ChEBI" id="CHEBI:57783"/>
        <dbReference type="ChEBI" id="CHEBI:58349"/>
        <dbReference type="ChEBI" id="CHEBI:67139"/>
        <dbReference type="EC" id="1.17.1.8"/>
    </reaction>
</comment>
<evidence type="ECO:0000256" key="1">
    <source>
        <dbReference type="ARBA" id="ARBA00006642"/>
    </source>
</evidence>
<dbReference type="SUPFAM" id="SSF55347">
    <property type="entry name" value="Glyceraldehyde-3-phosphate dehydrogenase-like, C-terminal domain"/>
    <property type="match status" value="1"/>
</dbReference>
<keyword evidence="7 13" id="KW-0520">NAD</keyword>
<evidence type="ECO:0000256" key="11">
    <source>
        <dbReference type="ARBA" id="ARBA00049080"/>
    </source>
</evidence>
<comment type="catalytic activity">
    <reaction evidence="12 13">
        <text>(S)-2,3,4,5-tetrahydrodipicolinate + NAD(+) + H2O = (2S,4S)-4-hydroxy-2,3,4,5-tetrahydrodipicolinate + NADH + H(+)</text>
        <dbReference type="Rhea" id="RHEA:35323"/>
        <dbReference type="ChEBI" id="CHEBI:15377"/>
        <dbReference type="ChEBI" id="CHEBI:15378"/>
        <dbReference type="ChEBI" id="CHEBI:16845"/>
        <dbReference type="ChEBI" id="CHEBI:57540"/>
        <dbReference type="ChEBI" id="CHEBI:57945"/>
        <dbReference type="ChEBI" id="CHEBI:67139"/>
        <dbReference type="EC" id="1.17.1.8"/>
    </reaction>
</comment>